<evidence type="ECO:0000256" key="2">
    <source>
        <dbReference type="SAM" id="MobiDB-lite"/>
    </source>
</evidence>
<protein>
    <recommendedName>
        <fullName evidence="4">Carboxylesterase type B domain-containing protein</fullName>
    </recommendedName>
</protein>
<comment type="caution">
    <text evidence="5">The sequence shown here is derived from an EMBL/GenBank/DDBJ whole genome shotgun (WGS) entry which is preliminary data.</text>
</comment>
<dbReference type="Pfam" id="PF00135">
    <property type="entry name" value="COesterase"/>
    <property type="match status" value="1"/>
</dbReference>
<dbReference type="AlphaFoldDB" id="A0A9J6DPS2"/>
<dbReference type="Gene3D" id="3.40.50.1820">
    <property type="entry name" value="alpha/beta hydrolase"/>
    <property type="match status" value="1"/>
</dbReference>
<sequence>MKVSSDSAASTTENTSKRRRRSRKSRGSHEEGGLSNAHEAVEPAPAPANASPKPPVDSAPPPASSSADHVPTDLPPQQAPVMDVGEEAPATQPAPPEPPTQHPTRAELPEMPAQKDAAVVPPTEQRKPDDVFLVSAVACAVMIAGLALAVAGIVLGMSMPPTEHSCPMPDKPLAEGNVMLETKEGRLVGSTVVLEGVTLARFLGIPFAQSTAGDRRFAAPLPLPSTGDKCVVKEYLEPGPPCAQWNNGNVLGSEDCLHMNVWTPAAAIGDSHGGGRALVVAVSGKWFESGSNNDPNWPMLAAKGESTGAAEDLAGLLDDKGARYCSRLNTLRGSFHARRLRETRDTDDHTSCWLCREDEPAPRRVVSRRMSSSQHESALPWKMGPADETKIGVVCDTQ</sequence>
<gene>
    <name evidence="5" type="ORF">HPB51_020794</name>
</gene>
<reference evidence="5" key="2">
    <citation type="submission" date="2021-09" db="EMBL/GenBank/DDBJ databases">
        <authorList>
            <person name="Jia N."/>
            <person name="Wang J."/>
            <person name="Shi W."/>
            <person name="Du L."/>
            <person name="Sun Y."/>
            <person name="Zhan W."/>
            <person name="Jiang J."/>
            <person name="Wang Q."/>
            <person name="Zhang B."/>
            <person name="Ji P."/>
            <person name="Sakyi L.B."/>
            <person name="Cui X."/>
            <person name="Yuan T."/>
            <person name="Jiang B."/>
            <person name="Yang W."/>
            <person name="Lam T.T.-Y."/>
            <person name="Chang Q."/>
            <person name="Ding S."/>
            <person name="Wang X."/>
            <person name="Zhu J."/>
            <person name="Ruan X."/>
            <person name="Zhao L."/>
            <person name="Wei J."/>
            <person name="Que T."/>
            <person name="Du C."/>
            <person name="Cheng J."/>
            <person name="Dai P."/>
            <person name="Han X."/>
            <person name="Huang E."/>
            <person name="Gao Y."/>
            <person name="Liu J."/>
            <person name="Shao H."/>
            <person name="Ye R."/>
            <person name="Li L."/>
            <person name="Wei W."/>
            <person name="Wang X."/>
            <person name="Wang C."/>
            <person name="Huo Q."/>
            <person name="Li W."/>
            <person name="Guo W."/>
            <person name="Chen H."/>
            <person name="Chen S."/>
            <person name="Zhou L."/>
            <person name="Zhou L."/>
            <person name="Ni X."/>
            <person name="Tian J."/>
            <person name="Zhou Y."/>
            <person name="Sheng Y."/>
            <person name="Liu T."/>
            <person name="Pan Y."/>
            <person name="Xia L."/>
            <person name="Li J."/>
            <person name="Zhao F."/>
            <person name="Cao W."/>
        </authorList>
    </citation>
    <scope>NUCLEOTIDE SEQUENCE</scope>
    <source>
        <strain evidence="5">Rmic-2018</strain>
        <tissue evidence="5">Larvae</tissue>
    </source>
</reference>
<feature type="compositionally biased region" description="Polar residues" evidence="2">
    <location>
        <begin position="1"/>
        <end position="14"/>
    </location>
</feature>
<evidence type="ECO:0000256" key="1">
    <source>
        <dbReference type="ARBA" id="ARBA00023180"/>
    </source>
</evidence>
<dbReference type="PANTHER" id="PTHR11559">
    <property type="entry name" value="CARBOXYLESTERASE"/>
    <property type="match status" value="1"/>
</dbReference>
<feature type="region of interest" description="Disordered" evidence="2">
    <location>
        <begin position="1"/>
        <end position="126"/>
    </location>
</feature>
<keyword evidence="3" id="KW-0812">Transmembrane</keyword>
<feature type="compositionally biased region" description="Pro residues" evidence="2">
    <location>
        <begin position="92"/>
        <end position="101"/>
    </location>
</feature>
<keyword evidence="6" id="KW-1185">Reference proteome</keyword>
<evidence type="ECO:0000313" key="6">
    <source>
        <dbReference type="Proteomes" id="UP000821866"/>
    </source>
</evidence>
<name>A0A9J6DPS2_RHIMP</name>
<feature type="compositionally biased region" description="Pro residues" evidence="2">
    <location>
        <begin position="52"/>
        <end position="63"/>
    </location>
</feature>
<dbReference type="InterPro" id="IPR029058">
    <property type="entry name" value="AB_hydrolase_fold"/>
</dbReference>
<evidence type="ECO:0000313" key="5">
    <source>
        <dbReference type="EMBL" id="KAH8024036.1"/>
    </source>
</evidence>
<reference evidence="5" key="1">
    <citation type="journal article" date="2020" name="Cell">
        <title>Large-Scale Comparative Analyses of Tick Genomes Elucidate Their Genetic Diversity and Vector Capacities.</title>
        <authorList>
            <consortium name="Tick Genome and Microbiome Consortium (TIGMIC)"/>
            <person name="Jia N."/>
            <person name="Wang J."/>
            <person name="Shi W."/>
            <person name="Du L."/>
            <person name="Sun Y."/>
            <person name="Zhan W."/>
            <person name="Jiang J.F."/>
            <person name="Wang Q."/>
            <person name="Zhang B."/>
            <person name="Ji P."/>
            <person name="Bell-Sakyi L."/>
            <person name="Cui X.M."/>
            <person name="Yuan T.T."/>
            <person name="Jiang B.G."/>
            <person name="Yang W.F."/>
            <person name="Lam T.T."/>
            <person name="Chang Q.C."/>
            <person name="Ding S.J."/>
            <person name="Wang X.J."/>
            <person name="Zhu J.G."/>
            <person name="Ruan X.D."/>
            <person name="Zhao L."/>
            <person name="Wei J.T."/>
            <person name="Ye R.Z."/>
            <person name="Que T.C."/>
            <person name="Du C.H."/>
            <person name="Zhou Y.H."/>
            <person name="Cheng J.X."/>
            <person name="Dai P.F."/>
            <person name="Guo W.B."/>
            <person name="Han X.H."/>
            <person name="Huang E.J."/>
            <person name="Li L.F."/>
            <person name="Wei W."/>
            <person name="Gao Y.C."/>
            <person name="Liu J.Z."/>
            <person name="Shao H.Z."/>
            <person name="Wang X."/>
            <person name="Wang C.C."/>
            <person name="Yang T.C."/>
            <person name="Huo Q.B."/>
            <person name="Li W."/>
            <person name="Chen H.Y."/>
            <person name="Chen S.E."/>
            <person name="Zhou L.G."/>
            <person name="Ni X.B."/>
            <person name="Tian J.H."/>
            <person name="Sheng Y."/>
            <person name="Liu T."/>
            <person name="Pan Y.S."/>
            <person name="Xia L.Y."/>
            <person name="Li J."/>
            <person name="Zhao F."/>
            <person name="Cao W.C."/>
        </authorList>
    </citation>
    <scope>NUCLEOTIDE SEQUENCE</scope>
    <source>
        <strain evidence="5">Rmic-2018</strain>
    </source>
</reference>
<dbReference type="EMBL" id="JABSTU010000008">
    <property type="protein sequence ID" value="KAH8024036.1"/>
    <property type="molecule type" value="Genomic_DNA"/>
</dbReference>
<feature type="transmembrane region" description="Helical" evidence="3">
    <location>
        <begin position="131"/>
        <end position="157"/>
    </location>
</feature>
<keyword evidence="3" id="KW-0472">Membrane</keyword>
<feature type="domain" description="Carboxylesterase type B" evidence="4">
    <location>
        <begin position="179"/>
        <end position="303"/>
    </location>
</feature>
<proteinExistence type="predicted"/>
<evidence type="ECO:0000259" key="4">
    <source>
        <dbReference type="Pfam" id="PF00135"/>
    </source>
</evidence>
<feature type="compositionally biased region" description="Basic residues" evidence="2">
    <location>
        <begin position="17"/>
        <end position="26"/>
    </location>
</feature>
<organism evidence="5 6">
    <name type="scientific">Rhipicephalus microplus</name>
    <name type="common">Cattle tick</name>
    <name type="synonym">Boophilus microplus</name>
    <dbReference type="NCBI Taxonomy" id="6941"/>
    <lineage>
        <taxon>Eukaryota</taxon>
        <taxon>Metazoa</taxon>
        <taxon>Ecdysozoa</taxon>
        <taxon>Arthropoda</taxon>
        <taxon>Chelicerata</taxon>
        <taxon>Arachnida</taxon>
        <taxon>Acari</taxon>
        <taxon>Parasitiformes</taxon>
        <taxon>Ixodida</taxon>
        <taxon>Ixodoidea</taxon>
        <taxon>Ixodidae</taxon>
        <taxon>Rhipicephalinae</taxon>
        <taxon>Rhipicephalus</taxon>
        <taxon>Boophilus</taxon>
    </lineage>
</organism>
<dbReference type="InterPro" id="IPR002018">
    <property type="entry name" value="CarbesteraseB"/>
</dbReference>
<dbReference type="InterPro" id="IPR050309">
    <property type="entry name" value="Type-B_Carboxylest/Lipase"/>
</dbReference>
<keyword evidence="1" id="KW-0325">Glycoprotein</keyword>
<dbReference type="VEuPathDB" id="VectorBase:LOC119172856"/>
<dbReference type="SUPFAM" id="SSF53474">
    <property type="entry name" value="alpha/beta-Hydrolases"/>
    <property type="match status" value="1"/>
</dbReference>
<dbReference type="Proteomes" id="UP000821866">
    <property type="component" value="Chromosome 6"/>
</dbReference>
<keyword evidence="3" id="KW-1133">Transmembrane helix</keyword>
<evidence type="ECO:0000256" key="3">
    <source>
        <dbReference type="SAM" id="Phobius"/>
    </source>
</evidence>
<accession>A0A9J6DPS2</accession>